<evidence type="ECO:0000313" key="2">
    <source>
        <dbReference type="Proteomes" id="UP000484255"/>
    </source>
</evidence>
<dbReference type="CDD" id="cd09736">
    <property type="entry name" value="Csy2_I-F"/>
    <property type="match status" value="1"/>
</dbReference>
<dbReference type="Proteomes" id="UP000484255">
    <property type="component" value="Unassembled WGS sequence"/>
</dbReference>
<dbReference type="InterPro" id="IPR013398">
    <property type="entry name" value="CRISPR-assoc_prot_Csy2"/>
</dbReference>
<keyword evidence="2" id="KW-1185">Reference proteome</keyword>
<reference evidence="1 2" key="1">
    <citation type="submission" date="2020-02" db="EMBL/GenBank/DDBJ databases">
        <title>Ideonella bacterium strain TBM-1.</title>
        <authorList>
            <person name="Chen W.-M."/>
        </authorList>
    </citation>
    <scope>NUCLEOTIDE SEQUENCE [LARGE SCALE GENOMIC DNA]</scope>
    <source>
        <strain evidence="1 2">TBM-1</strain>
    </source>
</reference>
<evidence type="ECO:0000313" key="1">
    <source>
        <dbReference type="EMBL" id="NDY93314.1"/>
    </source>
</evidence>
<protein>
    <submittedName>
        <fullName evidence="1">Type I-F CRISPR-associated protein Csy2</fullName>
    </submittedName>
</protein>
<gene>
    <name evidence="1" type="primary">csy2</name>
    <name evidence="1" type="ORF">G3A44_19145</name>
</gene>
<dbReference type="AlphaFoldDB" id="A0A7C9PKI4"/>
<comment type="caution">
    <text evidence="1">The sequence shown here is derived from an EMBL/GenBank/DDBJ whole genome shotgun (WGS) entry which is preliminary data.</text>
</comment>
<dbReference type="RefSeq" id="WP_163459356.1">
    <property type="nucleotide sequence ID" value="NZ_JAAGOH010000032.1"/>
</dbReference>
<proteinExistence type="predicted"/>
<organism evidence="1 2">
    <name type="scientific">Ideonella livida</name>
    <dbReference type="NCBI Taxonomy" id="2707176"/>
    <lineage>
        <taxon>Bacteria</taxon>
        <taxon>Pseudomonadati</taxon>
        <taxon>Pseudomonadota</taxon>
        <taxon>Betaproteobacteria</taxon>
        <taxon>Burkholderiales</taxon>
        <taxon>Sphaerotilaceae</taxon>
        <taxon>Ideonella</taxon>
    </lineage>
</organism>
<name>A0A7C9PKI4_9BURK</name>
<accession>A0A7C9PKI4</accession>
<dbReference type="NCBIfam" id="TIGR02565">
    <property type="entry name" value="cas_Csy2"/>
    <property type="match status" value="1"/>
</dbReference>
<dbReference type="Pfam" id="PF09614">
    <property type="entry name" value="Cas_Csy2"/>
    <property type="match status" value="1"/>
</dbReference>
<dbReference type="EMBL" id="JAAGOH010000032">
    <property type="protein sequence ID" value="NDY93314.1"/>
    <property type="molecule type" value="Genomic_DNA"/>
</dbReference>
<sequence>MTTDTVQLSAPDRAAVLVLPHLRVQGANAISSPLTWGFPAMTAFTGLMTALERRLGPQAGIAFLGVGVVCHGYEAQVSGGYTRAFHLSRHPVLADGSSAALVEEGRIHLDLTLVFSVDLAKELVGDAERAALAARVGHTLASMRLAGGSVLPPIGGVGTGARRKGHPSLALLADVEDAEAGRAQFRKLARQWMPGFALVSRDDLLQNHLAHMRQAEPATTVLDAWLDLSRWNSQAALAPDHDGEPTDATPATWTTAPRAGWTVPIPVGFAGLTPLQAPGTVAGARDRSTPVRFVETVWSMGQWISPHRLRSLADLVWFPVYTPPTAEDSAHALYRCVNEYTPSPTVWAPEAING</sequence>